<evidence type="ECO:0000313" key="2">
    <source>
        <dbReference type="Proteomes" id="UP000198914"/>
    </source>
</evidence>
<dbReference type="AlphaFoldDB" id="A0A1H3KBR9"/>
<reference evidence="2" key="1">
    <citation type="submission" date="2016-10" db="EMBL/GenBank/DDBJ databases">
        <authorList>
            <person name="Varghese N."/>
            <person name="Submissions S."/>
        </authorList>
    </citation>
    <scope>NUCLEOTIDE SEQUENCE [LARGE SCALE GENOMIC DNA]</scope>
    <source>
        <strain evidence="2">DSM 100420</strain>
    </source>
</reference>
<gene>
    <name evidence="1" type="ORF">SAMN05444004_101564</name>
</gene>
<accession>A0A1H3KBR9</accession>
<proteinExistence type="predicted"/>
<protein>
    <submittedName>
        <fullName evidence="1">Uncharacterized protein</fullName>
    </submittedName>
</protein>
<dbReference type="Proteomes" id="UP000198914">
    <property type="component" value="Unassembled WGS sequence"/>
</dbReference>
<sequence length="99" mass="10838">MCETCSDTGLIDEVRGFMPTFYRAIVCPVPHCVASRRFQLLAQPGQVPWSLTTDTSQLIPPGGYVPSSLSKQHTKIPYDPVSNIVSFLPVEDSQISARG</sequence>
<organism evidence="1 2">
    <name type="scientific">Jannaschia faecimaris</name>
    <dbReference type="NCBI Taxonomy" id="1244108"/>
    <lineage>
        <taxon>Bacteria</taxon>
        <taxon>Pseudomonadati</taxon>
        <taxon>Pseudomonadota</taxon>
        <taxon>Alphaproteobacteria</taxon>
        <taxon>Rhodobacterales</taxon>
        <taxon>Roseobacteraceae</taxon>
        <taxon>Jannaschia</taxon>
    </lineage>
</organism>
<name>A0A1H3KBR9_9RHOB</name>
<keyword evidence="2" id="KW-1185">Reference proteome</keyword>
<evidence type="ECO:0000313" key="1">
    <source>
        <dbReference type="EMBL" id="SDY49014.1"/>
    </source>
</evidence>
<dbReference type="EMBL" id="FNPX01000001">
    <property type="protein sequence ID" value="SDY49014.1"/>
    <property type="molecule type" value="Genomic_DNA"/>
</dbReference>